<reference evidence="8 9" key="1">
    <citation type="submission" date="2023-03" db="EMBL/GenBank/DDBJ databases">
        <title>High-quality genome of Scylla paramamosain provides insights in environmental adaptation.</title>
        <authorList>
            <person name="Zhang L."/>
        </authorList>
    </citation>
    <scope>NUCLEOTIDE SEQUENCE [LARGE SCALE GENOMIC DNA]</scope>
    <source>
        <strain evidence="8">LZ_2023a</strain>
        <tissue evidence="8">Muscle</tissue>
    </source>
</reference>
<keyword evidence="5" id="KW-0175">Coiled coil</keyword>
<feature type="region of interest" description="Disordered" evidence="6">
    <location>
        <begin position="351"/>
        <end position="371"/>
    </location>
</feature>
<evidence type="ECO:0000259" key="7">
    <source>
        <dbReference type="Pfam" id="PF12253"/>
    </source>
</evidence>
<dbReference type="GO" id="GO:0005634">
    <property type="term" value="C:nucleus"/>
    <property type="evidence" value="ECO:0007669"/>
    <property type="project" value="UniProtKB-SubCell"/>
</dbReference>
<feature type="compositionally biased region" description="Low complexity" evidence="6">
    <location>
        <begin position="730"/>
        <end position="746"/>
    </location>
</feature>
<feature type="region of interest" description="Disordered" evidence="6">
    <location>
        <begin position="561"/>
        <end position="580"/>
    </location>
</feature>
<feature type="compositionally biased region" description="Acidic residues" evidence="6">
    <location>
        <begin position="458"/>
        <end position="472"/>
    </location>
</feature>
<dbReference type="InterPro" id="IPR022043">
    <property type="entry name" value="CAF1A_DD"/>
</dbReference>
<dbReference type="Proteomes" id="UP001487740">
    <property type="component" value="Unassembled WGS sequence"/>
</dbReference>
<feature type="compositionally biased region" description="Acidic residues" evidence="6">
    <location>
        <begin position="411"/>
        <end position="448"/>
    </location>
</feature>
<accession>A0AAW0SW02</accession>
<comment type="caution">
    <text evidence="8">The sequence shown here is derived from an EMBL/GenBank/DDBJ whole genome shotgun (WGS) entry which is preliminary data.</text>
</comment>
<dbReference type="PANTHER" id="PTHR15272">
    <property type="entry name" value="CHROMATIN ASSEMBLY FACTOR 1 SUBUNIT A CAF-1 SUBUNIT A"/>
    <property type="match status" value="1"/>
</dbReference>
<name>A0AAW0SW02_SCYPA</name>
<dbReference type="GO" id="GO:0006260">
    <property type="term" value="P:DNA replication"/>
    <property type="evidence" value="ECO:0007669"/>
    <property type="project" value="UniProtKB-KW"/>
</dbReference>
<feature type="compositionally biased region" description="Polar residues" evidence="6">
    <location>
        <begin position="813"/>
        <end position="822"/>
    </location>
</feature>
<dbReference type="GO" id="GO:0006281">
    <property type="term" value="P:DNA repair"/>
    <property type="evidence" value="ECO:0007669"/>
    <property type="project" value="UniProtKB-KW"/>
</dbReference>
<dbReference type="GO" id="GO:0033186">
    <property type="term" value="C:CAF-1 complex"/>
    <property type="evidence" value="ECO:0007669"/>
    <property type="project" value="TreeGrafter"/>
</dbReference>
<feature type="compositionally biased region" description="Acidic residues" evidence="6">
    <location>
        <begin position="80"/>
        <end position="94"/>
    </location>
</feature>
<feature type="compositionally biased region" description="Gly residues" evidence="6">
    <location>
        <begin position="829"/>
        <end position="847"/>
    </location>
</feature>
<dbReference type="Pfam" id="PF12253">
    <property type="entry name" value="CAF1A_dimeriz"/>
    <property type="match status" value="1"/>
</dbReference>
<sequence>MDEDCEIIGEVGRQEVASSLSKKLKQSRLPFAPLDSRTQHCPALPSRSASPSGPAGDAQTAKKRRLSVCGAARGGGGGGGEEEEEKKEEEEEEEEKKRKKTPGKITNYFKKKEEEEVKKKKKKEEEEEKEEVKQKEEDEVKKKKKKEEEEKEEMKQKEEEEVKKKKKEEEEEKEEAEKEKKRKEKEEERQKQKEEKEKLKEDSRKKRQEELDARRQKKEEEQQRKEEERRMKEEERRFASFFLAKKRDVEDEEERETAGIFKQFRVKEDMQLAPLHRVHLTSPQREALNEAVGASPGGQGGPLTYLALLKSGGHRVRSSLRTWPPATSVLAANDDDDDDIEILDNNYTTTTTITSAPHKGYPSTPGRQREGAGRAKLLSFCENRRPAYWGTWSKPRQCVGARRPFLKEPTLDYEYDSDDDWEEDEGGESLSDSEGEEKEDEDQYEVDNDFFVPHGYLSDDEGKEEEEEEEEEEKKCVRDGDVDIENKNKEKLKRKQAEFEEEMKKKTRELKPRVIGCLWLTDQATNPAFTQLLKVLDPHRAVHLGPHHPIPTAWAGVASLPGRGEGAGEEETTGEEKSGKKFAKEFPEEAVAPLIHLLHGNRHGKMFLSREFADYWRQKGLDGAGGGGGGGKASVSCIIAKRKVVQKIQELGTWKKHKIEGQQRGVFMWYVSSDVRDRYGCSDLTLPNTWVYLNNHKERKDEDSEVTPEDPSRTPRQSKLIPITAFTRKTPTQPATPTPVTAAEVTRSTTQGNSKDVVTDSPIAPRTGQVEGCGLVEGSPTPVPTSTPSPGSAARPMSAGKGKRKGVLYSPKTPASRSQAKSFVSFFKKGGGGGGGGGDGGGGGGGDCIVLSD</sequence>
<feature type="coiled-coil region" evidence="5">
    <location>
        <begin position="482"/>
        <end position="509"/>
    </location>
</feature>
<feature type="compositionally biased region" description="Basic and acidic residues" evidence="6">
    <location>
        <begin position="130"/>
        <end position="163"/>
    </location>
</feature>
<evidence type="ECO:0000256" key="3">
    <source>
        <dbReference type="ARBA" id="ARBA00023204"/>
    </source>
</evidence>
<dbReference type="AlphaFoldDB" id="A0AAW0SW02"/>
<evidence type="ECO:0000313" key="9">
    <source>
        <dbReference type="Proteomes" id="UP001487740"/>
    </source>
</evidence>
<evidence type="ECO:0000256" key="5">
    <source>
        <dbReference type="SAM" id="Coils"/>
    </source>
</evidence>
<keyword evidence="2" id="KW-0227">DNA damage</keyword>
<evidence type="ECO:0000256" key="6">
    <source>
        <dbReference type="SAM" id="MobiDB-lite"/>
    </source>
</evidence>
<keyword evidence="9" id="KW-1185">Reference proteome</keyword>
<keyword evidence="3" id="KW-0234">DNA repair</keyword>
<evidence type="ECO:0000256" key="4">
    <source>
        <dbReference type="ARBA" id="ARBA00023242"/>
    </source>
</evidence>
<proteinExistence type="predicted"/>
<organism evidence="8 9">
    <name type="scientific">Scylla paramamosain</name>
    <name type="common">Mud crab</name>
    <dbReference type="NCBI Taxonomy" id="85552"/>
    <lineage>
        <taxon>Eukaryota</taxon>
        <taxon>Metazoa</taxon>
        <taxon>Ecdysozoa</taxon>
        <taxon>Arthropoda</taxon>
        <taxon>Crustacea</taxon>
        <taxon>Multicrustacea</taxon>
        <taxon>Malacostraca</taxon>
        <taxon>Eumalacostraca</taxon>
        <taxon>Eucarida</taxon>
        <taxon>Decapoda</taxon>
        <taxon>Pleocyemata</taxon>
        <taxon>Brachyura</taxon>
        <taxon>Eubrachyura</taxon>
        <taxon>Portunoidea</taxon>
        <taxon>Portunidae</taxon>
        <taxon>Portuninae</taxon>
        <taxon>Scylla</taxon>
    </lineage>
</organism>
<feature type="compositionally biased region" description="Polar residues" evidence="6">
    <location>
        <begin position="747"/>
        <end position="756"/>
    </location>
</feature>
<dbReference type="PANTHER" id="PTHR15272:SF0">
    <property type="entry name" value="CHROMATIN ASSEMBLY FACTOR 1 SUBUNIT A"/>
    <property type="match status" value="1"/>
</dbReference>
<dbReference type="EMBL" id="JARAKH010000043">
    <property type="protein sequence ID" value="KAK8379253.1"/>
    <property type="molecule type" value="Genomic_DNA"/>
</dbReference>
<feature type="region of interest" description="Disordered" evidence="6">
    <location>
        <begin position="410"/>
        <end position="481"/>
    </location>
</feature>
<dbReference type="GO" id="GO:0006334">
    <property type="term" value="P:nucleosome assembly"/>
    <property type="evidence" value="ECO:0007669"/>
    <property type="project" value="TreeGrafter"/>
</dbReference>
<feature type="compositionally biased region" description="Basic and acidic residues" evidence="6">
    <location>
        <begin position="175"/>
        <end position="237"/>
    </location>
</feature>
<keyword evidence="4" id="KW-0539">Nucleus</keyword>
<gene>
    <name evidence="8" type="ORF">O3P69_019240</name>
</gene>
<comment type="subcellular location">
    <subcellularLocation>
        <location evidence="1">Nucleus</location>
    </subcellularLocation>
</comment>
<evidence type="ECO:0000313" key="8">
    <source>
        <dbReference type="EMBL" id="KAK8379253.1"/>
    </source>
</evidence>
<feature type="domain" description="Chromatin assembly factor 1 subunit A dimerization" evidence="7">
    <location>
        <begin position="376"/>
        <end position="444"/>
    </location>
</feature>
<feature type="compositionally biased region" description="Low complexity" evidence="6">
    <location>
        <begin position="42"/>
        <end position="58"/>
    </location>
</feature>
<feature type="region of interest" description="Disordered" evidence="6">
    <location>
        <begin position="699"/>
        <end position="853"/>
    </location>
</feature>
<evidence type="ECO:0000256" key="1">
    <source>
        <dbReference type="ARBA" id="ARBA00004123"/>
    </source>
</evidence>
<protein>
    <recommendedName>
        <fullName evidence="7">Chromatin assembly factor 1 subunit A dimerization domain-containing protein</fullName>
    </recommendedName>
</protein>
<evidence type="ECO:0000256" key="2">
    <source>
        <dbReference type="ARBA" id="ARBA00022763"/>
    </source>
</evidence>
<feature type="region of interest" description="Disordered" evidence="6">
    <location>
        <begin position="14"/>
        <end position="237"/>
    </location>
</feature>